<accession>A0A976B0K2</accession>
<dbReference type="InterPro" id="IPR005064">
    <property type="entry name" value="BUG"/>
</dbReference>
<evidence type="ECO:0000313" key="3">
    <source>
        <dbReference type="EMBL" id="SOZ69102.1"/>
    </source>
</evidence>
<proteinExistence type="inferred from homology"/>
<dbReference type="Pfam" id="PF03401">
    <property type="entry name" value="TctC"/>
    <property type="match status" value="1"/>
</dbReference>
<dbReference type="Gene3D" id="3.40.190.150">
    <property type="entry name" value="Bordetella uptake gene, domain 1"/>
    <property type="match status" value="1"/>
</dbReference>
<dbReference type="SUPFAM" id="SSF53850">
    <property type="entry name" value="Periplasmic binding protein-like II"/>
    <property type="match status" value="1"/>
</dbReference>
<dbReference type="Gene3D" id="3.40.190.10">
    <property type="entry name" value="Periplasmic binding protein-like II"/>
    <property type="match status" value="1"/>
</dbReference>
<evidence type="ECO:0000256" key="2">
    <source>
        <dbReference type="SAM" id="SignalP"/>
    </source>
</evidence>
<dbReference type="EMBL" id="OFTH01000038">
    <property type="protein sequence ID" value="SOZ69102.1"/>
    <property type="molecule type" value="Genomic_DNA"/>
</dbReference>
<comment type="caution">
    <text evidence="3">The sequence shown here is derived from an EMBL/GenBank/DDBJ whole genome shotgun (WGS) entry which is preliminary data.</text>
</comment>
<feature type="signal peptide" evidence="2">
    <location>
        <begin position="1"/>
        <end position="36"/>
    </location>
</feature>
<evidence type="ECO:0008006" key="5">
    <source>
        <dbReference type="Google" id="ProtNLM"/>
    </source>
</evidence>
<dbReference type="AlphaFoldDB" id="A0A976B0K2"/>
<protein>
    <recommendedName>
        <fullName evidence="5">Extra-cytoplasmic solute receptor</fullName>
    </recommendedName>
</protein>
<keyword evidence="2" id="KW-0732">Signal</keyword>
<reference evidence="3 4" key="1">
    <citation type="submission" date="2018-01" db="EMBL/GenBank/DDBJ databases">
        <authorList>
            <person name="Clerissi C."/>
        </authorList>
    </citation>
    <scope>NUCLEOTIDE SEQUENCE [LARGE SCALE GENOMIC DNA]</scope>
    <source>
        <strain evidence="3">Cupriavidus taiwanensis STM 8556</strain>
    </source>
</reference>
<dbReference type="PANTHER" id="PTHR42928">
    <property type="entry name" value="TRICARBOXYLATE-BINDING PROTEIN"/>
    <property type="match status" value="1"/>
</dbReference>
<evidence type="ECO:0000313" key="4">
    <source>
        <dbReference type="Proteomes" id="UP000256952"/>
    </source>
</evidence>
<dbReference type="PIRSF" id="PIRSF017082">
    <property type="entry name" value="YflP"/>
    <property type="match status" value="1"/>
</dbReference>
<feature type="chain" id="PRO_5038053891" description="Extra-cytoplasmic solute receptor" evidence="2">
    <location>
        <begin position="37"/>
        <end position="335"/>
    </location>
</feature>
<dbReference type="PANTHER" id="PTHR42928:SF5">
    <property type="entry name" value="BLR1237 PROTEIN"/>
    <property type="match status" value="1"/>
</dbReference>
<gene>
    <name evidence="3" type="ORF">CBM2613_B130004</name>
</gene>
<dbReference type="CDD" id="cd07012">
    <property type="entry name" value="PBP2_Bug_TTT"/>
    <property type="match status" value="1"/>
</dbReference>
<dbReference type="InterPro" id="IPR042100">
    <property type="entry name" value="Bug_dom1"/>
</dbReference>
<dbReference type="Proteomes" id="UP000256952">
    <property type="component" value="Chromosome CBM2613_b"/>
</dbReference>
<comment type="similarity">
    <text evidence="1">Belongs to the UPF0065 (bug) family.</text>
</comment>
<sequence>MVADATGSAFNMFKTLKHWHTAAIGACLALAPAAQAQPGYPERPVKIISVSSAGTGADAYTRLLAKHLGEKLGQSFVVDNRPGANMMIASEMVARAAPDGYTLLLASSGTMAANPYLFRQLPYDPRKDFVPIARLSMLPVALVVPADSPYRTVAELVAAARTRPGKLNFGTASAPSRATLAAFNEAARLQAVSVPYKGMAAMLTDLMGGVLDYGLTDTASAAPQIQGRKLRALAVFSPDRVALMPDVPTLAEAGVAGVTVASWTGLFAPAGTPAAIVDKLSRLSLEFATSPQARAHYAERGSLAFPATGPELARTIVEDQKMWKRLIQIAGIQPE</sequence>
<name>A0A976B0K2_9BURK</name>
<organism evidence="3 4">
    <name type="scientific">Cupriavidus taiwanensis</name>
    <dbReference type="NCBI Taxonomy" id="164546"/>
    <lineage>
        <taxon>Bacteria</taxon>
        <taxon>Pseudomonadati</taxon>
        <taxon>Pseudomonadota</taxon>
        <taxon>Betaproteobacteria</taxon>
        <taxon>Burkholderiales</taxon>
        <taxon>Burkholderiaceae</taxon>
        <taxon>Cupriavidus</taxon>
    </lineage>
</organism>
<evidence type="ECO:0000256" key="1">
    <source>
        <dbReference type="ARBA" id="ARBA00006987"/>
    </source>
</evidence>